<dbReference type="InterPro" id="IPR005177">
    <property type="entry name" value="Kinase-pyrophosphorylase"/>
</dbReference>
<keyword evidence="1" id="KW-0723">Serine/threonine-protein kinase</keyword>
<name>A0ABN5WV42_9GAMM</name>
<keyword evidence="4" id="KW-0418">Kinase</keyword>
<evidence type="ECO:0000256" key="3">
    <source>
        <dbReference type="ARBA" id="ARBA00022741"/>
    </source>
</evidence>
<proteinExistence type="predicted"/>
<evidence type="ECO:0000313" key="5">
    <source>
        <dbReference type="EMBL" id="BBI50834.1"/>
    </source>
</evidence>
<evidence type="ECO:0000313" key="6">
    <source>
        <dbReference type="Proteomes" id="UP000289555"/>
    </source>
</evidence>
<dbReference type="Pfam" id="PF03618">
    <property type="entry name" value="Kinase-PPPase"/>
    <property type="match status" value="1"/>
</dbReference>
<dbReference type="Proteomes" id="UP000289555">
    <property type="component" value="Chromosome"/>
</dbReference>
<reference evidence="6" key="1">
    <citation type="journal article" date="2019" name="Microbiol. Resour. Announc.">
        <title>Complete Genome Sequence of Halomonas olivaria, a Moderately Halophilic Bacterium Isolated from Olive Processing Effluents, Obtained by Nanopore Sequencing.</title>
        <authorList>
            <person name="Nagata S."/>
            <person name="Ii K.M."/>
            <person name="Tsukimi T."/>
            <person name="Miura M.C."/>
            <person name="Galipon J."/>
            <person name="Arakawa K."/>
        </authorList>
    </citation>
    <scope>NUCLEOTIDE SEQUENCE [LARGE SCALE GENOMIC DNA]</scope>
    <source>
        <strain evidence="6">TYRC17</strain>
    </source>
</reference>
<gene>
    <name evidence="5" type="ORF">HORIV_32550</name>
</gene>
<protein>
    <recommendedName>
        <fullName evidence="7">Phosphoenolpyruvate synthase regulatory protein</fullName>
    </recommendedName>
</protein>
<evidence type="ECO:0000256" key="1">
    <source>
        <dbReference type="ARBA" id="ARBA00022527"/>
    </source>
</evidence>
<evidence type="ECO:0000256" key="2">
    <source>
        <dbReference type="ARBA" id="ARBA00022679"/>
    </source>
</evidence>
<dbReference type="EMBL" id="AP019416">
    <property type="protein sequence ID" value="BBI50834.1"/>
    <property type="molecule type" value="Genomic_DNA"/>
</dbReference>
<accession>A0ABN5WV42</accession>
<keyword evidence="3" id="KW-0547">Nucleotide-binding</keyword>
<keyword evidence="6" id="KW-1185">Reference proteome</keyword>
<keyword evidence="2" id="KW-0808">Transferase</keyword>
<sequence>MDFVMKRTAFFISDGTGITAESLGRSLLAQFSDVEIDMQTKPYIDTLEKLRR</sequence>
<evidence type="ECO:0008006" key="7">
    <source>
        <dbReference type="Google" id="ProtNLM"/>
    </source>
</evidence>
<organism evidence="5 6">
    <name type="scientific">Vreelandella olivaria</name>
    <dbReference type="NCBI Taxonomy" id="390919"/>
    <lineage>
        <taxon>Bacteria</taxon>
        <taxon>Pseudomonadati</taxon>
        <taxon>Pseudomonadota</taxon>
        <taxon>Gammaproteobacteria</taxon>
        <taxon>Oceanospirillales</taxon>
        <taxon>Halomonadaceae</taxon>
        <taxon>Vreelandella</taxon>
    </lineage>
</organism>
<evidence type="ECO:0000256" key="4">
    <source>
        <dbReference type="ARBA" id="ARBA00022777"/>
    </source>
</evidence>